<evidence type="ECO:0000313" key="1">
    <source>
        <dbReference type="EMBL" id="TKW03145.1"/>
    </source>
</evidence>
<organism evidence="1 2">
    <name type="scientific">Setaria viridis</name>
    <name type="common">Green bristlegrass</name>
    <name type="synonym">Setaria italica subsp. viridis</name>
    <dbReference type="NCBI Taxonomy" id="4556"/>
    <lineage>
        <taxon>Eukaryota</taxon>
        <taxon>Viridiplantae</taxon>
        <taxon>Streptophyta</taxon>
        <taxon>Embryophyta</taxon>
        <taxon>Tracheophyta</taxon>
        <taxon>Spermatophyta</taxon>
        <taxon>Magnoliopsida</taxon>
        <taxon>Liliopsida</taxon>
        <taxon>Poales</taxon>
        <taxon>Poaceae</taxon>
        <taxon>PACMAD clade</taxon>
        <taxon>Panicoideae</taxon>
        <taxon>Panicodae</taxon>
        <taxon>Paniceae</taxon>
        <taxon>Cenchrinae</taxon>
        <taxon>Setaria</taxon>
    </lineage>
</organism>
<name>A0A4U6TPD0_SETVI</name>
<protein>
    <submittedName>
        <fullName evidence="1">Uncharacterized protein</fullName>
    </submittedName>
</protein>
<keyword evidence="2" id="KW-1185">Reference proteome</keyword>
<dbReference type="AlphaFoldDB" id="A0A4U6TPD0"/>
<reference evidence="1" key="1">
    <citation type="submission" date="2019-03" db="EMBL/GenBank/DDBJ databases">
        <title>WGS assembly of Setaria viridis.</title>
        <authorList>
            <person name="Huang P."/>
            <person name="Jenkins J."/>
            <person name="Grimwood J."/>
            <person name="Barry K."/>
            <person name="Healey A."/>
            <person name="Mamidi S."/>
            <person name="Sreedasyam A."/>
            <person name="Shu S."/>
            <person name="Feldman M."/>
            <person name="Wu J."/>
            <person name="Yu Y."/>
            <person name="Chen C."/>
            <person name="Johnson J."/>
            <person name="Rokhsar D."/>
            <person name="Baxter I."/>
            <person name="Schmutz J."/>
            <person name="Brutnell T."/>
            <person name="Kellogg E."/>
        </authorList>
    </citation>
    <scope>NUCLEOTIDE SEQUENCE [LARGE SCALE GENOMIC DNA]</scope>
</reference>
<dbReference type="Proteomes" id="UP000298652">
    <property type="component" value="Chromosome 7"/>
</dbReference>
<dbReference type="EMBL" id="CM016558">
    <property type="protein sequence ID" value="TKW03145.1"/>
    <property type="molecule type" value="Genomic_DNA"/>
</dbReference>
<proteinExistence type="predicted"/>
<gene>
    <name evidence="1" type="ORF">SEVIR_7G003905v2</name>
</gene>
<dbReference type="Gramene" id="TKW03145">
    <property type="protein sequence ID" value="TKW03145"/>
    <property type="gene ID" value="SEVIR_7G003905v2"/>
</dbReference>
<evidence type="ECO:0000313" key="2">
    <source>
        <dbReference type="Proteomes" id="UP000298652"/>
    </source>
</evidence>
<sequence length="70" mass="7734">MEDRVPMVHRLIVLTGDPGRGEAGVPADPRGALQGGMGKCRQQLGLEILWPCTHSGILYCFEMLHTMLWS</sequence>
<accession>A0A4U6TPD0</accession>